<evidence type="ECO:0000256" key="1">
    <source>
        <dbReference type="SAM" id="MobiDB-lite"/>
    </source>
</evidence>
<organism evidence="2 3">
    <name type="scientific">Brassica napus</name>
    <name type="common">Rape</name>
    <dbReference type="NCBI Taxonomy" id="3708"/>
    <lineage>
        <taxon>Eukaryota</taxon>
        <taxon>Viridiplantae</taxon>
        <taxon>Streptophyta</taxon>
        <taxon>Embryophyta</taxon>
        <taxon>Tracheophyta</taxon>
        <taxon>Spermatophyta</taxon>
        <taxon>Magnoliopsida</taxon>
        <taxon>eudicotyledons</taxon>
        <taxon>Gunneridae</taxon>
        <taxon>Pentapetalae</taxon>
        <taxon>rosids</taxon>
        <taxon>malvids</taxon>
        <taxon>Brassicales</taxon>
        <taxon>Brassicaceae</taxon>
        <taxon>Brassiceae</taxon>
        <taxon>Brassica</taxon>
    </lineage>
</organism>
<evidence type="ECO:0000313" key="3">
    <source>
        <dbReference type="Proteomes" id="UP000824890"/>
    </source>
</evidence>
<reference evidence="2 3" key="1">
    <citation type="submission" date="2021-05" db="EMBL/GenBank/DDBJ databases">
        <title>Genome Assembly of Synthetic Allotetraploid Brassica napus Reveals Homoeologous Exchanges between Subgenomes.</title>
        <authorList>
            <person name="Davis J.T."/>
        </authorList>
    </citation>
    <scope>NUCLEOTIDE SEQUENCE [LARGE SCALE GENOMIC DNA]</scope>
    <source>
        <strain evidence="3">cv. Da-Ae</strain>
        <tissue evidence="2">Seedling</tissue>
    </source>
</reference>
<accession>A0ABQ7Y3G6</accession>
<dbReference type="EMBL" id="JAGKQM010000018">
    <property type="protein sequence ID" value="KAH0862711.1"/>
    <property type="molecule type" value="Genomic_DNA"/>
</dbReference>
<feature type="region of interest" description="Disordered" evidence="1">
    <location>
        <begin position="105"/>
        <end position="124"/>
    </location>
</feature>
<comment type="caution">
    <text evidence="2">The sequence shown here is derived from an EMBL/GenBank/DDBJ whole genome shotgun (WGS) entry which is preliminary data.</text>
</comment>
<dbReference type="Proteomes" id="UP000824890">
    <property type="component" value="Unassembled WGS sequence"/>
</dbReference>
<feature type="region of interest" description="Disordered" evidence="1">
    <location>
        <begin position="1"/>
        <end position="39"/>
    </location>
</feature>
<proteinExistence type="predicted"/>
<feature type="compositionally biased region" description="Low complexity" evidence="1">
    <location>
        <begin position="1"/>
        <end position="20"/>
    </location>
</feature>
<evidence type="ECO:0000313" key="2">
    <source>
        <dbReference type="EMBL" id="KAH0862711.1"/>
    </source>
</evidence>
<gene>
    <name evidence="2" type="ORF">HID58_079922</name>
</gene>
<sequence>MIDSPADSSSPLSTALSMSSRGNIAVGPHQRSMGGDRRRLHDKILLLRDQIRDLMIQKELAIQRTRVSTRWELMKEWLEKNADHWNPEEEYYRYLLVAGGGGPLGDFPSTVSSASPPSVTEPRQ</sequence>
<feature type="compositionally biased region" description="Low complexity" evidence="1">
    <location>
        <begin position="108"/>
        <end position="124"/>
    </location>
</feature>
<protein>
    <submittedName>
        <fullName evidence="2">Uncharacterized protein</fullName>
    </submittedName>
</protein>
<name>A0ABQ7Y3G6_BRANA</name>
<keyword evidence="3" id="KW-1185">Reference proteome</keyword>